<accession>A0A4R8MF40</accession>
<dbReference type="PANTHER" id="PTHR42730:SF1">
    <property type="entry name" value="2-OXOGLUTARATE SYNTHASE SUBUNIT KORC"/>
    <property type="match status" value="1"/>
</dbReference>
<name>A0A4R8MF40_9BACT</name>
<feature type="domain" description="Pyruvate/ketoisovalerate oxidoreductase catalytic" evidence="2">
    <location>
        <begin position="11"/>
        <end position="174"/>
    </location>
</feature>
<dbReference type="Proteomes" id="UP000295066">
    <property type="component" value="Unassembled WGS sequence"/>
</dbReference>
<dbReference type="RefSeq" id="WP_166669994.1">
    <property type="nucleotide sequence ID" value="NZ_SORI01000003.1"/>
</dbReference>
<keyword evidence="4" id="KW-1185">Reference proteome</keyword>
<reference evidence="3 4" key="1">
    <citation type="submission" date="2019-03" db="EMBL/GenBank/DDBJ databases">
        <title>Genomic Encyclopedia of Type Strains, Phase IV (KMG-IV): sequencing the most valuable type-strain genomes for metagenomic binning, comparative biology and taxonomic classification.</title>
        <authorList>
            <person name="Goeker M."/>
        </authorList>
    </citation>
    <scope>NUCLEOTIDE SEQUENCE [LARGE SCALE GENOMIC DNA]</scope>
    <source>
        <strain evidence="3 4">DSM 25964</strain>
    </source>
</reference>
<dbReference type="SUPFAM" id="SSF53323">
    <property type="entry name" value="Pyruvate-ferredoxin oxidoreductase, PFOR, domain III"/>
    <property type="match status" value="1"/>
</dbReference>
<organism evidence="3 4">
    <name type="scientific">Aminivibrio pyruvatiphilus</name>
    <dbReference type="NCBI Taxonomy" id="1005740"/>
    <lineage>
        <taxon>Bacteria</taxon>
        <taxon>Thermotogati</taxon>
        <taxon>Synergistota</taxon>
        <taxon>Synergistia</taxon>
        <taxon>Synergistales</taxon>
        <taxon>Aminobacteriaceae</taxon>
        <taxon>Aminivibrio</taxon>
    </lineage>
</organism>
<dbReference type="InterPro" id="IPR002869">
    <property type="entry name" value="Pyrv_flavodox_OxRed_cen"/>
</dbReference>
<protein>
    <submittedName>
        <fullName evidence="3">2-oxoglutarate ferredoxin oxidoreductase subunit gamma</fullName>
    </submittedName>
</protein>
<comment type="caution">
    <text evidence="3">The sequence shown here is derived from an EMBL/GenBank/DDBJ whole genome shotgun (WGS) entry which is preliminary data.</text>
</comment>
<evidence type="ECO:0000313" key="3">
    <source>
        <dbReference type="EMBL" id="TDY62962.1"/>
    </source>
</evidence>
<dbReference type="Gene3D" id="3.40.920.10">
    <property type="entry name" value="Pyruvate-ferredoxin oxidoreductase, PFOR, domain III"/>
    <property type="match status" value="1"/>
</dbReference>
<dbReference type="Pfam" id="PF01558">
    <property type="entry name" value="POR"/>
    <property type="match status" value="1"/>
</dbReference>
<gene>
    <name evidence="3" type="ORF">C8D99_103182</name>
</gene>
<dbReference type="EMBL" id="SORI01000003">
    <property type="protein sequence ID" value="TDY62962.1"/>
    <property type="molecule type" value="Genomic_DNA"/>
</dbReference>
<dbReference type="PANTHER" id="PTHR42730">
    <property type="entry name" value="2-OXOGLUTARATE SYNTHASE SUBUNIT KORC"/>
    <property type="match status" value="1"/>
</dbReference>
<keyword evidence="1" id="KW-0560">Oxidoreductase</keyword>
<dbReference type="InterPro" id="IPR052554">
    <property type="entry name" value="2-oxoglutarate_synth_KorC"/>
</dbReference>
<sequence length="180" mass="19207">MEKKITVAGFGGQGVMVIGQMLGYASCKAGRNALFLPKYGPEQRGGTANCSVTISDGEIGAPVSRYVDTLIAMNQPSLEKFVGSVRPGGIVLLNSSLCRWEGKRTDVRVAEIGADAIALEIGSPKVANIVVIGAYIQLSGALSEQEMLDAIEEKLGKRPELLEMNRKALRTGMDRVILRA</sequence>
<dbReference type="GO" id="GO:0016903">
    <property type="term" value="F:oxidoreductase activity, acting on the aldehyde or oxo group of donors"/>
    <property type="evidence" value="ECO:0007669"/>
    <property type="project" value="InterPro"/>
</dbReference>
<proteinExistence type="predicted"/>
<dbReference type="AlphaFoldDB" id="A0A4R8MF40"/>
<dbReference type="InterPro" id="IPR019752">
    <property type="entry name" value="Pyrv/ketoisovalerate_OxRed_cat"/>
</dbReference>
<evidence type="ECO:0000313" key="4">
    <source>
        <dbReference type="Proteomes" id="UP000295066"/>
    </source>
</evidence>
<evidence type="ECO:0000256" key="1">
    <source>
        <dbReference type="ARBA" id="ARBA00023002"/>
    </source>
</evidence>
<evidence type="ECO:0000259" key="2">
    <source>
        <dbReference type="Pfam" id="PF01558"/>
    </source>
</evidence>